<proteinExistence type="predicted"/>
<evidence type="ECO:0000313" key="3">
    <source>
        <dbReference type="EMBL" id="RHB33445.1"/>
    </source>
</evidence>
<evidence type="ECO:0000256" key="1">
    <source>
        <dbReference type="ARBA" id="ARBA00022614"/>
    </source>
</evidence>
<dbReference type="InterPro" id="IPR041403">
    <property type="entry name" value="DUF4458_prot_LRR"/>
</dbReference>
<dbReference type="InterPro" id="IPR038711">
    <property type="entry name" value="LRR_N_sf"/>
</dbReference>
<protein>
    <submittedName>
        <fullName evidence="3">DUF4458 domain-containing protein</fullName>
    </submittedName>
</protein>
<dbReference type="PROSITE" id="PS51257">
    <property type="entry name" value="PROKAR_LIPOPROTEIN"/>
    <property type="match status" value="1"/>
</dbReference>
<dbReference type="InterPro" id="IPR032675">
    <property type="entry name" value="LRR_dom_sf"/>
</dbReference>
<dbReference type="EMBL" id="QSGO01000015">
    <property type="protein sequence ID" value="RHB33445.1"/>
    <property type="molecule type" value="Genomic_DNA"/>
</dbReference>
<accession>A0A413VIN7</accession>
<comment type="caution">
    <text evidence="3">The sequence shown here is derived from an EMBL/GenBank/DDBJ whole genome shotgun (WGS) entry which is preliminary data.</text>
</comment>
<evidence type="ECO:0000313" key="4">
    <source>
        <dbReference type="Proteomes" id="UP000284379"/>
    </source>
</evidence>
<dbReference type="InterPro" id="IPR001611">
    <property type="entry name" value="Leu-rich_rpt"/>
</dbReference>
<dbReference type="GO" id="GO:0005737">
    <property type="term" value="C:cytoplasm"/>
    <property type="evidence" value="ECO:0007669"/>
    <property type="project" value="TreeGrafter"/>
</dbReference>
<dbReference type="Pfam" id="PF18805">
    <property type="entry name" value="LRR_10"/>
    <property type="match status" value="1"/>
</dbReference>
<dbReference type="AlphaFoldDB" id="A0A413VIN7"/>
<keyword evidence="2" id="KW-0677">Repeat</keyword>
<dbReference type="PANTHER" id="PTHR48051">
    <property type="match status" value="1"/>
</dbReference>
<reference evidence="3 4" key="1">
    <citation type="submission" date="2018-08" db="EMBL/GenBank/DDBJ databases">
        <title>A genome reference for cultivated species of the human gut microbiota.</title>
        <authorList>
            <person name="Zou Y."/>
            <person name="Xue W."/>
            <person name="Luo G."/>
        </authorList>
    </citation>
    <scope>NUCLEOTIDE SEQUENCE [LARGE SCALE GENOMIC DNA]</scope>
    <source>
        <strain evidence="3 4">AM40-30BH</strain>
    </source>
</reference>
<dbReference type="RefSeq" id="WP_122201947.1">
    <property type="nucleotide sequence ID" value="NZ_CABJFV010000015.1"/>
</dbReference>
<dbReference type="InterPro" id="IPR050216">
    <property type="entry name" value="LRR_domain-containing"/>
</dbReference>
<dbReference type="Proteomes" id="UP000284379">
    <property type="component" value="Unassembled WGS sequence"/>
</dbReference>
<dbReference type="Gene3D" id="3.80.10.10">
    <property type="entry name" value="Ribonuclease Inhibitor"/>
    <property type="match status" value="1"/>
</dbReference>
<name>A0A413VIN7_9BACE</name>
<dbReference type="SUPFAM" id="SSF52058">
    <property type="entry name" value="L domain-like"/>
    <property type="match status" value="1"/>
</dbReference>
<dbReference type="Pfam" id="PF13855">
    <property type="entry name" value="LRR_8"/>
    <property type="match status" value="1"/>
</dbReference>
<evidence type="ECO:0000256" key="2">
    <source>
        <dbReference type="ARBA" id="ARBA00022737"/>
    </source>
</evidence>
<organism evidence="3 4">
    <name type="scientific">Bacteroides nordii</name>
    <dbReference type="NCBI Taxonomy" id="291645"/>
    <lineage>
        <taxon>Bacteria</taxon>
        <taxon>Pseudomonadati</taxon>
        <taxon>Bacteroidota</taxon>
        <taxon>Bacteroidia</taxon>
        <taxon>Bacteroidales</taxon>
        <taxon>Bacteroidaceae</taxon>
        <taxon>Bacteroides</taxon>
    </lineage>
</organism>
<dbReference type="PANTHER" id="PTHR48051:SF1">
    <property type="entry name" value="RAS SUPPRESSOR PROTEIN 1"/>
    <property type="match status" value="1"/>
</dbReference>
<dbReference type="Gene3D" id="2.60.40.3540">
    <property type="entry name" value="Domain of unknown function DUF4458"/>
    <property type="match status" value="2"/>
</dbReference>
<keyword evidence="1" id="KW-0433">Leucine-rich repeat</keyword>
<gene>
    <name evidence="3" type="ORF">DW888_15805</name>
</gene>
<sequence length="869" mass="97287">MKLLYQILGVFVAFLGLVLVGSCSDDEIVASQEGYGYMQLQLHKKGADSRALDSGKELSYLKDVRKIQITLASAGNQSFSMALMPKSVSEEGAEFGLSTVPVQLMPGTYKITYFVVYGDEVVDGQAEILQSGTPDEEINFRIENNRLTEVDFALEAVLYGKYAAVFGKDLSAIESPLSRATVDNSEIKYDDIASAVFTFKYSSNGVSYVESYPVKAKKEKKAQLFSTDTIQMKQGDYVLSHYKLYNKNQELIYAMDEEQNVKIEHFKLLRDTVDVKLYETAAIRDYIALYNIWKAMGGEEWSWNGEGYNVGSNWVFKFADGTPRPIDMWGDQPGVGLGGNGRVTSLNLGSFNPKGFVPDAIGDLTQLETLYLGNHDETVSIVGDEGMEGILSHYLLAREGVDVRAHRMDIARERFALRRAQLQVASKLNYESRNARPTVYTKYAGRNKGSMSNRITGISERIGELAGTLTMLYIANGFIEELPESFGKLENLTDLEIYNCRVTTFPEQLKELPNLVSLNFSMNGNLDLESTYENLDDFFTNGKSQGTVQLLYLNDNKLTKLPPSIRNMKKLGMLDLAYNKLVELPALGNVSPVQFMVDCNELGNEDLGAGATPIPNNFCITDDLELFSASCNKLKKFPVLLSNMKNDGKYSIEEIDLSVNQIDGFEPGFKGVRAEKLNLCSNKFTKLPTEFSEYSSVINFLRLSYNEITEVPFESFKNLKALEALELAGNKIKSMPNEFNSEYLPHFSGIDLSQNRFDAFPVNILYVNSLNQLILNSQGYYTDAAQKKFKRTLVEWPTGLDQHMALKILEVSGNDLRMIQTFPDNLNKFDVSDNPNIKMTVPSAIIARINDGSFLLVYDETQDITNVNN</sequence>